<dbReference type="Proteomes" id="UP001065373">
    <property type="component" value="Chromosome"/>
</dbReference>
<feature type="coiled-coil region" evidence="1">
    <location>
        <begin position="48"/>
        <end position="85"/>
    </location>
</feature>
<reference evidence="2" key="1">
    <citation type="submission" date="2022-09" db="EMBL/GenBank/DDBJ databases">
        <title>Characterization of three MwoI isoschizomers from sequenced genome and metagenomes.</title>
        <authorList>
            <person name="Fomenkov A."/>
            <person name="Xu S.Y."/>
            <person name="Roberts R.J."/>
        </authorList>
    </citation>
    <scope>NUCLEOTIDE SEQUENCE</scope>
    <source>
        <strain evidence="2">DSM 2970</strain>
    </source>
</reference>
<sequence length="154" mass="18259">MKTARINVRVSRVDKETIKKSRYTYADAIEYFARLLRKNKGIIPELYLKALREELDEISERKIELEKELERLNMEEDRLKRELERFSEPVDEPMREVREAARFVMERLEEREGMVSPSEVVNDRGEDLIEVASRIYGAPEEEILRLLLDMGVSL</sequence>
<dbReference type="AlphaFoldDB" id="A0A9E7RSN9"/>
<accession>A0A9E7RSN9</accession>
<organism evidence="2">
    <name type="scientific">Methanothermobacter wolfeii</name>
    <name type="common">Methanobacterium wolfei</name>
    <dbReference type="NCBI Taxonomy" id="145261"/>
    <lineage>
        <taxon>Archaea</taxon>
        <taxon>Methanobacteriati</taxon>
        <taxon>Methanobacteriota</taxon>
        <taxon>Methanomada group</taxon>
        <taxon>Methanobacteria</taxon>
        <taxon>Methanobacteriales</taxon>
        <taxon>Methanobacteriaceae</taxon>
        <taxon>Methanothermobacter</taxon>
    </lineage>
</organism>
<keyword evidence="1" id="KW-0175">Coiled coil</keyword>
<proteinExistence type="predicted"/>
<dbReference type="GeneID" id="75107239"/>
<evidence type="ECO:0000256" key="1">
    <source>
        <dbReference type="SAM" id="Coils"/>
    </source>
</evidence>
<dbReference type="EMBL" id="CP104550">
    <property type="protein sequence ID" value="UXH31526.1"/>
    <property type="molecule type" value="Genomic_DNA"/>
</dbReference>
<name>A0A9E7RSN9_METWO</name>
<dbReference type="RefSeq" id="WP_015971178.1">
    <property type="nucleotide sequence ID" value="NZ_CP104550.1"/>
</dbReference>
<evidence type="ECO:0000313" key="2">
    <source>
        <dbReference type="EMBL" id="UXH31526.1"/>
    </source>
</evidence>
<gene>
    <name evidence="2" type="ORF">N5910_08265</name>
</gene>
<protein>
    <submittedName>
        <fullName evidence="2">V-type ATPase subunit a family protein</fullName>
    </submittedName>
</protein>